<dbReference type="Gene3D" id="3.90.550.10">
    <property type="entry name" value="Spore Coat Polysaccharide Biosynthesis Protein SpsA, Chain A"/>
    <property type="match status" value="1"/>
</dbReference>
<dbReference type="STRING" id="34062.AXE82_03480"/>
<feature type="domain" description="Glycosyltransferase 2-like" evidence="4">
    <location>
        <begin position="4"/>
        <end position="144"/>
    </location>
</feature>
<evidence type="ECO:0000256" key="1">
    <source>
        <dbReference type="ARBA" id="ARBA00006739"/>
    </source>
</evidence>
<dbReference type="InterPro" id="IPR050834">
    <property type="entry name" value="Glycosyltransf_2"/>
</dbReference>
<dbReference type="InterPro" id="IPR001173">
    <property type="entry name" value="Glyco_trans_2-like"/>
</dbReference>
<name>A0A2D2LVL8_FAUOS</name>
<dbReference type="EMBL" id="CP024443">
    <property type="protein sequence ID" value="ATR79079.1"/>
    <property type="molecule type" value="Genomic_DNA"/>
</dbReference>
<proteinExistence type="inferred from homology"/>
<comment type="similarity">
    <text evidence="1">Belongs to the glycosyltransferase 2 family.</text>
</comment>
<evidence type="ECO:0000313" key="5">
    <source>
        <dbReference type="EMBL" id="ATR79079.1"/>
    </source>
</evidence>
<evidence type="ECO:0000313" key="6">
    <source>
        <dbReference type="Proteomes" id="UP000229340"/>
    </source>
</evidence>
<dbReference type="GO" id="GO:0016757">
    <property type="term" value="F:glycosyltransferase activity"/>
    <property type="evidence" value="ECO:0007669"/>
    <property type="project" value="UniProtKB-KW"/>
</dbReference>
<evidence type="ECO:0000256" key="2">
    <source>
        <dbReference type="ARBA" id="ARBA00022676"/>
    </source>
</evidence>
<accession>A0A2D2LVL8</accession>
<dbReference type="Pfam" id="PF00535">
    <property type="entry name" value="Glycos_transf_2"/>
    <property type="match status" value="1"/>
</dbReference>
<dbReference type="PANTHER" id="PTHR43685">
    <property type="entry name" value="GLYCOSYLTRANSFERASE"/>
    <property type="match status" value="1"/>
</dbReference>
<gene>
    <name evidence="5" type="ORF">NP7_07365</name>
</gene>
<dbReference type="PANTHER" id="PTHR43685:SF5">
    <property type="entry name" value="GLYCOSYLTRANSFERASE EPSE-RELATED"/>
    <property type="match status" value="1"/>
</dbReference>
<evidence type="ECO:0000256" key="3">
    <source>
        <dbReference type="ARBA" id="ARBA00022679"/>
    </source>
</evidence>
<dbReference type="AlphaFoldDB" id="A0A2D2LVL8"/>
<protein>
    <submittedName>
        <fullName evidence="5">Amylovoran biosynthesis protein AmsE</fullName>
    </submittedName>
</protein>
<keyword evidence="2" id="KW-0328">Glycosyltransferase</keyword>
<sequence length="269" mass="30491">MKFSVLMSLYDKENPEFLAECLTSLVNQTRQADEVVLVFDGAINLALQKVVQEFKPQLPLTIIALTNNVGLGQALNAGLNACQHDWVMRMDTDDICVANRFEQQINFIQSHPEIDVLGGQIIEFENQLSQGKKSRTVPTSHEAIFASAKSRNPINHMTVAFKKSAVQAVGSYRHAPLFEDYDLWVRLLVAGYQFANLPQVLVYARAGDAMYERRGGLAYARYEWAIQQSFYQQGFLPMAQLLKNLAIRLPVRLLPNSLRTLVYQKLLRK</sequence>
<evidence type="ECO:0000259" key="4">
    <source>
        <dbReference type="Pfam" id="PF00535"/>
    </source>
</evidence>
<reference evidence="6" key="1">
    <citation type="submission" date="2017-11" db="EMBL/GenBank/DDBJ databases">
        <title>Complete genome sequence of Moraxella osloensis NP7 isolated from human skin.</title>
        <authorList>
            <person name="Lee K."/>
            <person name="Lim J.Y."/>
            <person name="Hwang I."/>
        </authorList>
    </citation>
    <scope>NUCLEOTIDE SEQUENCE [LARGE SCALE GENOMIC DNA]</scope>
    <source>
        <strain evidence="6">NP7</strain>
    </source>
</reference>
<dbReference type="Proteomes" id="UP000229340">
    <property type="component" value="Chromosome"/>
</dbReference>
<organism evidence="5 6">
    <name type="scientific">Faucicola osloensis</name>
    <name type="common">Moraxella osloensis</name>
    <dbReference type="NCBI Taxonomy" id="34062"/>
    <lineage>
        <taxon>Bacteria</taxon>
        <taxon>Pseudomonadati</taxon>
        <taxon>Pseudomonadota</taxon>
        <taxon>Gammaproteobacteria</taxon>
        <taxon>Moraxellales</taxon>
        <taxon>Moraxellaceae</taxon>
        <taxon>Faucicola</taxon>
    </lineage>
</organism>
<dbReference type="InterPro" id="IPR029044">
    <property type="entry name" value="Nucleotide-diphossugar_trans"/>
</dbReference>
<keyword evidence="3" id="KW-0808">Transferase</keyword>
<dbReference type="SUPFAM" id="SSF53448">
    <property type="entry name" value="Nucleotide-diphospho-sugar transferases"/>
    <property type="match status" value="1"/>
</dbReference>
<dbReference type="CDD" id="cd04195">
    <property type="entry name" value="GT2_AmsE_like"/>
    <property type="match status" value="1"/>
</dbReference>